<keyword evidence="1" id="KW-1133">Transmembrane helix</keyword>
<evidence type="ECO:0000256" key="1">
    <source>
        <dbReference type="SAM" id="Phobius"/>
    </source>
</evidence>
<dbReference type="EMBL" id="KB206756">
    <property type="protein sequence ID" value="ELP88252.1"/>
    <property type="molecule type" value="Genomic_DNA"/>
</dbReference>
<dbReference type="VEuPathDB" id="AmoebaDB:EIN_226150"/>
<dbReference type="AlphaFoldDB" id="A0A0A1U2G2"/>
<dbReference type="KEGG" id="eiv:EIN_226150"/>
<name>A0A0A1U2G2_ENTIV</name>
<gene>
    <name evidence="2" type="ORF">EIN_226150</name>
</gene>
<dbReference type="RefSeq" id="XP_004255023.1">
    <property type="nucleotide sequence ID" value="XM_004254975.1"/>
</dbReference>
<feature type="transmembrane region" description="Helical" evidence="1">
    <location>
        <begin position="322"/>
        <end position="341"/>
    </location>
</feature>
<dbReference type="OrthoDB" id="2016540at2759"/>
<feature type="transmembrane region" description="Helical" evidence="1">
    <location>
        <begin position="41"/>
        <end position="59"/>
    </location>
</feature>
<keyword evidence="1 2" id="KW-0812">Transmembrane</keyword>
<reference evidence="2 3" key="1">
    <citation type="submission" date="2012-10" db="EMBL/GenBank/DDBJ databases">
        <authorList>
            <person name="Zafar N."/>
            <person name="Inman J."/>
            <person name="Hall N."/>
            <person name="Lorenzi H."/>
            <person name="Caler E."/>
        </authorList>
    </citation>
    <scope>NUCLEOTIDE SEQUENCE [LARGE SCALE GENOMIC DNA]</scope>
    <source>
        <strain evidence="2 3">IP1</strain>
    </source>
</reference>
<protein>
    <submittedName>
        <fullName evidence="2">Transmembrane protein, putative</fullName>
    </submittedName>
</protein>
<organism evidence="2 3">
    <name type="scientific">Entamoeba invadens IP1</name>
    <dbReference type="NCBI Taxonomy" id="370355"/>
    <lineage>
        <taxon>Eukaryota</taxon>
        <taxon>Amoebozoa</taxon>
        <taxon>Evosea</taxon>
        <taxon>Archamoebae</taxon>
        <taxon>Mastigamoebida</taxon>
        <taxon>Entamoebidae</taxon>
        <taxon>Entamoeba</taxon>
    </lineage>
</organism>
<proteinExistence type="predicted"/>
<evidence type="ECO:0000313" key="2">
    <source>
        <dbReference type="EMBL" id="ELP88252.1"/>
    </source>
</evidence>
<sequence>MDIEKTTTLTLLSHPITTLQYFCQYIFRQVNRLVQFSIKSWAINILAIFVLTHVIISFVEPEFLEFYLYPTNFVIKYVIWWFGLGVLSSVGLGTGMHTGLLFLFPHILHVCLAATGCRSMEFTSFNDMWFTPSFRCLSAVDDNNPIPSFFQIFCRVAIPCFIWGVGTAFGEIPPYFIAYTSAQAGMENREVLHLKEETPTNPIARCIQWMQLWMVYAVDKYGVWAIVALSAWPNAAFDLCGMCCGYNLIPLKTFLGGTIIGKAMIKVNLQAVFFITLFSKEHLELFISYLALVSNSLAAFVKRILDQTVEDFKKGPAQKSKGVFGMAWTAMMYIVIGYFIMSCIEQLAQQEYIHEQIASKKEEKTPKSD</sequence>
<feature type="transmembrane region" description="Helical" evidence="1">
    <location>
        <begin position="79"/>
        <end position="104"/>
    </location>
</feature>
<evidence type="ECO:0000313" key="3">
    <source>
        <dbReference type="Proteomes" id="UP000014680"/>
    </source>
</evidence>
<dbReference type="GeneID" id="14887164"/>
<dbReference type="OMA" id="EEPYDKR"/>
<dbReference type="Proteomes" id="UP000014680">
    <property type="component" value="Unassembled WGS sequence"/>
</dbReference>
<keyword evidence="1" id="KW-0472">Membrane</keyword>
<accession>A0A0A1U2G2</accession>
<keyword evidence="3" id="KW-1185">Reference proteome</keyword>